<protein>
    <submittedName>
        <fullName evidence="2">NAD(P)-binding protein</fullName>
    </submittedName>
</protein>
<dbReference type="Gene3D" id="3.40.50.720">
    <property type="entry name" value="NAD(P)-binding Rossmann-like Domain"/>
    <property type="match status" value="1"/>
</dbReference>
<dbReference type="PRINTS" id="PR00081">
    <property type="entry name" value="GDHRDH"/>
</dbReference>
<evidence type="ECO:0000313" key="3">
    <source>
        <dbReference type="Proteomes" id="UP000076842"/>
    </source>
</evidence>
<dbReference type="CDD" id="cd05325">
    <property type="entry name" value="carb_red_sniffer_like_SDR_c"/>
    <property type="match status" value="1"/>
</dbReference>
<name>A0A165END3_9BASI</name>
<dbReference type="InterPro" id="IPR036291">
    <property type="entry name" value="NAD(P)-bd_dom_sf"/>
</dbReference>
<dbReference type="PANTHER" id="PTHR45458">
    <property type="entry name" value="SHORT-CHAIN DEHYDROGENASE/REDUCTASE SDR"/>
    <property type="match status" value="1"/>
</dbReference>
<gene>
    <name evidence="2" type="ORF">CALCODRAFT_472500</name>
</gene>
<dbReference type="PANTHER" id="PTHR45458:SF1">
    <property type="entry name" value="SHORT CHAIN DEHYDROGENASE"/>
    <property type="match status" value="1"/>
</dbReference>
<dbReference type="OrthoDB" id="7289984at2759"/>
<dbReference type="PRINTS" id="PR00080">
    <property type="entry name" value="SDRFAMILY"/>
</dbReference>
<dbReference type="AlphaFoldDB" id="A0A165END3"/>
<accession>A0A165END3</accession>
<dbReference type="Pfam" id="PF00106">
    <property type="entry name" value="adh_short"/>
    <property type="match status" value="1"/>
</dbReference>
<evidence type="ECO:0000313" key="2">
    <source>
        <dbReference type="EMBL" id="KZT55208.1"/>
    </source>
</evidence>
<keyword evidence="3" id="KW-1185">Reference proteome</keyword>
<evidence type="ECO:0000256" key="1">
    <source>
        <dbReference type="RuleBase" id="RU000363"/>
    </source>
</evidence>
<comment type="similarity">
    <text evidence="1">Belongs to the short-chain dehydrogenases/reductases (SDR) family.</text>
</comment>
<dbReference type="InterPro" id="IPR002347">
    <property type="entry name" value="SDR_fam"/>
</dbReference>
<proteinExistence type="inferred from homology"/>
<sequence length="229" mass="24146">MPIAVITGANAGIGHAFVNKFIAEGWTVYALDKVIGDDLKALKSEKAAEVDVSSEPSIKSFAESFGEGKLDLLLNVAGVMAHPEDDKLETVTSAVLGRTFAVNASGPLLLTQALLPALLRTPGSKIANVSSRVGSMGDNTSGGTYAYRASKAALNSISVSMSVELKSKGVTVLILHPGIVKTSLTPGSDEIPEAVEPEYAAEKLYGIIQSKGLEETGKFWHRDGYELPW</sequence>
<dbReference type="EMBL" id="KV423999">
    <property type="protein sequence ID" value="KZT55208.1"/>
    <property type="molecule type" value="Genomic_DNA"/>
</dbReference>
<dbReference type="GO" id="GO:0016616">
    <property type="term" value="F:oxidoreductase activity, acting on the CH-OH group of donors, NAD or NADP as acceptor"/>
    <property type="evidence" value="ECO:0007669"/>
    <property type="project" value="TreeGrafter"/>
</dbReference>
<reference evidence="2 3" key="1">
    <citation type="journal article" date="2016" name="Mol. Biol. Evol.">
        <title>Comparative Genomics of Early-Diverging Mushroom-Forming Fungi Provides Insights into the Origins of Lignocellulose Decay Capabilities.</title>
        <authorList>
            <person name="Nagy L.G."/>
            <person name="Riley R."/>
            <person name="Tritt A."/>
            <person name="Adam C."/>
            <person name="Daum C."/>
            <person name="Floudas D."/>
            <person name="Sun H."/>
            <person name="Yadav J.S."/>
            <person name="Pangilinan J."/>
            <person name="Larsson K.H."/>
            <person name="Matsuura K."/>
            <person name="Barry K."/>
            <person name="Labutti K."/>
            <person name="Kuo R."/>
            <person name="Ohm R.A."/>
            <person name="Bhattacharya S.S."/>
            <person name="Shirouzu T."/>
            <person name="Yoshinaga Y."/>
            <person name="Martin F.M."/>
            <person name="Grigoriev I.V."/>
            <person name="Hibbett D.S."/>
        </authorList>
    </citation>
    <scope>NUCLEOTIDE SEQUENCE [LARGE SCALE GENOMIC DNA]</scope>
    <source>
        <strain evidence="2 3">HHB12733</strain>
    </source>
</reference>
<organism evidence="2 3">
    <name type="scientific">Calocera cornea HHB12733</name>
    <dbReference type="NCBI Taxonomy" id="1353952"/>
    <lineage>
        <taxon>Eukaryota</taxon>
        <taxon>Fungi</taxon>
        <taxon>Dikarya</taxon>
        <taxon>Basidiomycota</taxon>
        <taxon>Agaricomycotina</taxon>
        <taxon>Dacrymycetes</taxon>
        <taxon>Dacrymycetales</taxon>
        <taxon>Dacrymycetaceae</taxon>
        <taxon>Calocera</taxon>
    </lineage>
</organism>
<dbReference type="Proteomes" id="UP000076842">
    <property type="component" value="Unassembled WGS sequence"/>
</dbReference>
<dbReference type="InterPro" id="IPR052184">
    <property type="entry name" value="SDR_enzymes"/>
</dbReference>
<dbReference type="InParanoid" id="A0A165END3"/>
<dbReference type="SUPFAM" id="SSF51735">
    <property type="entry name" value="NAD(P)-binding Rossmann-fold domains"/>
    <property type="match status" value="1"/>
</dbReference>